<organism evidence="2 3">
    <name type="scientific">Gordonia rhizosphera NBRC 16068</name>
    <dbReference type="NCBI Taxonomy" id="1108045"/>
    <lineage>
        <taxon>Bacteria</taxon>
        <taxon>Bacillati</taxon>
        <taxon>Actinomycetota</taxon>
        <taxon>Actinomycetes</taxon>
        <taxon>Mycobacteriales</taxon>
        <taxon>Gordoniaceae</taxon>
        <taxon>Gordonia</taxon>
    </lineage>
</organism>
<evidence type="ECO:0008006" key="4">
    <source>
        <dbReference type="Google" id="ProtNLM"/>
    </source>
</evidence>
<evidence type="ECO:0000313" key="2">
    <source>
        <dbReference type="EMBL" id="GAB90906.1"/>
    </source>
</evidence>
<dbReference type="AlphaFoldDB" id="K6WAX6"/>
<dbReference type="OrthoDB" id="9146291at2"/>
<name>K6WAX6_9ACTN</name>
<accession>K6WAX6</accession>
<dbReference type="EMBL" id="BAHC01000119">
    <property type="protein sequence ID" value="GAB90906.1"/>
    <property type="molecule type" value="Genomic_DNA"/>
</dbReference>
<dbReference type="RefSeq" id="WP_006334081.1">
    <property type="nucleotide sequence ID" value="NZ_BAHC01000119.1"/>
</dbReference>
<reference evidence="2 3" key="1">
    <citation type="submission" date="2012-08" db="EMBL/GenBank/DDBJ databases">
        <title>Whole genome shotgun sequence of Gordonia rhizosphera NBRC 16068.</title>
        <authorList>
            <person name="Takarada H."/>
            <person name="Isaki S."/>
            <person name="Hosoyama A."/>
            <person name="Tsuchikane K."/>
            <person name="Katsumata H."/>
            <person name="Baba S."/>
            <person name="Ohji S."/>
            <person name="Yamazaki S."/>
            <person name="Fujita N."/>
        </authorList>
    </citation>
    <scope>NUCLEOTIDE SEQUENCE [LARGE SCALE GENOMIC DNA]</scope>
    <source>
        <strain evidence="2 3">NBRC 16068</strain>
    </source>
</reference>
<keyword evidence="1" id="KW-0732">Signal</keyword>
<dbReference type="STRING" id="1108045.GORHZ_119_00330"/>
<evidence type="ECO:0000256" key="1">
    <source>
        <dbReference type="SAM" id="SignalP"/>
    </source>
</evidence>
<feature type="signal peptide" evidence="1">
    <location>
        <begin position="1"/>
        <end position="32"/>
    </location>
</feature>
<feature type="chain" id="PRO_5038783113" description="DUF1214 domain-containing protein" evidence="1">
    <location>
        <begin position="33"/>
        <end position="441"/>
    </location>
</feature>
<sequence length="441" mass="45850">MPRTRRSRWIAALLAVLSTAAGVTVVAAPATAQPALPTSCAWMRKVAPDSGNIAYPDSAAAYWVSAVRVPAGGHVEIRGAYPYARYVSLATYSVAAQSIDGLSDIEIRPDPGSTNPFHVGADRAASRRDFTVRLTDGRVPRTGRAANTLYTTSADGTRTSPPGFALVLWRVYVPDDGTDQSGGVGLPTLTTVDARGARAPMPSCAGGAPGAVVTGPSAAGLAPAAYFPRPAGTFGTNPPSWHKFTGTAQALAIVLAGGRPGRDIADRIGDLAGPLGTGGFFDNPDNKYVFATTDAGYGSVLELRGRAPTAPRTASGETTMGGGQVRYWSVCTENALTTAYLGCAYDEQIPVDADGWYTVVVSAADRRPANARAACGVTWLPAGAGPQAMLLLRNMLPDPGFTSSVQQAAPGRERATMGSYLPTARYLRSPADYERRGCAGH</sequence>
<gene>
    <name evidence="2" type="ORF">GORHZ_119_00330</name>
</gene>
<dbReference type="eggNOG" id="COG5361">
    <property type="taxonomic scope" value="Bacteria"/>
</dbReference>
<comment type="caution">
    <text evidence="2">The sequence shown here is derived from an EMBL/GenBank/DDBJ whole genome shotgun (WGS) entry which is preliminary data.</text>
</comment>
<dbReference type="Proteomes" id="UP000008363">
    <property type="component" value="Unassembled WGS sequence"/>
</dbReference>
<protein>
    <recommendedName>
        <fullName evidence="4">DUF1214 domain-containing protein</fullName>
    </recommendedName>
</protein>
<keyword evidence="3" id="KW-1185">Reference proteome</keyword>
<proteinExistence type="predicted"/>
<evidence type="ECO:0000313" key="3">
    <source>
        <dbReference type="Proteomes" id="UP000008363"/>
    </source>
</evidence>